<gene>
    <name evidence="1" type="ORF">GCM10007160_43210</name>
</gene>
<reference evidence="2" key="1">
    <citation type="journal article" date="2019" name="Int. J. Syst. Evol. Microbiol.">
        <title>The Global Catalogue of Microorganisms (GCM) 10K type strain sequencing project: providing services to taxonomists for standard genome sequencing and annotation.</title>
        <authorList>
            <consortium name="The Broad Institute Genomics Platform"/>
            <consortium name="The Broad Institute Genome Sequencing Center for Infectious Disease"/>
            <person name="Wu L."/>
            <person name="Ma J."/>
        </authorList>
    </citation>
    <scope>NUCLEOTIDE SEQUENCE [LARGE SCALE GENOMIC DNA]</scope>
    <source>
        <strain evidence="2">KCTC 22228</strain>
    </source>
</reference>
<dbReference type="EMBL" id="BMXS01000046">
    <property type="protein sequence ID" value="GGY11649.1"/>
    <property type="molecule type" value="Genomic_DNA"/>
</dbReference>
<accession>A0ABQ2ZFZ5</accession>
<organism evidence="1 2">
    <name type="scientific">Litchfieldella qijiaojingensis</name>
    <dbReference type="NCBI Taxonomy" id="980347"/>
    <lineage>
        <taxon>Bacteria</taxon>
        <taxon>Pseudomonadati</taxon>
        <taxon>Pseudomonadota</taxon>
        <taxon>Gammaproteobacteria</taxon>
        <taxon>Oceanospirillales</taxon>
        <taxon>Halomonadaceae</taxon>
        <taxon>Litchfieldella</taxon>
    </lineage>
</organism>
<proteinExistence type="predicted"/>
<sequence>MEQMEGTDARDLQQGIFLAYDQSLLCIQRCICLLLPPEVAETAVNNYAWVRTDYHRKMAGRHRVVQGRDGCEAIARHMGKISYAEYGIES</sequence>
<name>A0ABQ2ZFZ5_9GAMM</name>
<comment type="caution">
    <text evidence="1">The sequence shown here is derived from an EMBL/GenBank/DDBJ whole genome shotgun (WGS) entry which is preliminary data.</text>
</comment>
<evidence type="ECO:0000313" key="1">
    <source>
        <dbReference type="EMBL" id="GGY11649.1"/>
    </source>
</evidence>
<dbReference type="Proteomes" id="UP000653056">
    <property type="component" value="Unassembled WGS sequence"/>
</dbReference>
<evidence type="ECO:0000313" key="2">
    <source>
        <dbReference type="Proteomes" id="UP000653056"/>
    </source>
</evidence>
<protein>
    <submittedName>
        <fullName evidence="1">Uncharacterized protein</fullName>
    </submittedName>
</protein>
<keyword evidence="2" id="KW-1185">Reference proteome</keyword>